<evidence type="ECO:0000256" key="1">
    <source>
        <dbReference type="ARBA" id="ARBA00008601"/>
    </source>
</evidence>
<dbReference type="InterPro" id="IPR016278">
    <property type="entry name" value="DUSP12"/>
</dbReference>
<name>A0A8S1EY45_9PELO</name>
<gene>
    <name evidence="8" type="ORF">CBOVIS_LOCUS8358</name>
</gene>
<feature type="active site" description="Phosphocysteine intermediate" evidence="5">
    <location>
        <position position="92"/>
    </location>
</feature>
<evidence type="ECO:0000256" key="2">
    <source>
        <dbReference type="ARBA" id="ARBA00013064"/>
    </source>
</evidence>
<dbReference type="PANTHER" id="PTHR45848:SF4">
    <property type="entry name" value="DUAL SPECIFICITY PROTEIN PHOSPHATASE 12"/>
    <property type="match status" value="1"/>
</dbReference>
<accession>A0A8S1EY45</accession>
<dbReference type="Pfam" id="PF00782">
    <property type="entry name" value="DSPc"/>
    <property type="match status" value="1"/>
</dbReference>
<dbReference type="Gene3D" id="3.90.190.10">
    <property type="entry name" value="Protein tyrosine phosphatase superfamily"/>
    <property type="match status" value="1"/>
</dbReference>
<proteinExistence type="inferred from homology"/>
<comment type="caution">
    <text evidence="8">The sequence shown here is derived from an EMBL/GenBank/DDBJ whole genome shotgun (WGS) entry which is preliminary data.</text>
</comment>
<dbReference type="InterPro" id="IPR000340">
    <property type="entry name" value="Dual-sp_phosphatase_cat-dom"/>
</dbReference>
<keyword evidence="4" id="KW-0904">Protein phosphatase</keyword>
<evidence type="ECO:0000313" key="9">
    <source>
        <dbReference type="Proteomes" id="UP000494206"/>
    </source>
</evidence>
<dbReference type="OrthoDB" id="2017893at2759"/>
<dbReference type="InterPro" id="IPR029021">
    <property type="entry name" value="Prot-tyrosine_phosphatase-like"/>
</dbReference>
<reference evidence="8 9" key="1">
    <citation type="submission" date="2020-04" db="EMBL/GenBank/DDBJ databases">
        <authorList>
            <person name="Laetsch R D."/>
            <person name="Stevens L."/>
            <person name="Kumar S."/>
            <person name="Blaxter L. M."/>
        </authorList>
    </citation>
    <scope>NUCLEOTIDE SEQUENCE [LARGE SCALE GENOMIC DNA]</scope>
</reference>
<sequence>MWLISDNLFLSNYQTVSDHTNDEIFKKFQIRKVVSLMEECIPNVCKLPNVEYVFFKALDVEEQELLSNGIMMEAIEQIDASTSKNENVIVHCVAGVSRSVAICMGYLMYKRNLTTAVALDLIKNVQPTALPNSGFMAQLKIFERSGCLLEAKRYQNILLKVIGKTGEALSFYRQPVIGSKGSKFRFKCKKCRKLIFTSENIVHHDNITEISHQFLIEPMAWFNVASHTSNITHSCGAKLGNFIATGSKCPNCFEFVCPWICAEKSKIDIELVN</sequence>
<feature type="domain" description="Tyrosine specific protein phosphatases" evidence="7">
    <location>
        <begin position="69"/>
        <end position="130"/>
    </location>
</feature>
<dbReference type="EC" id="3.1.3.48" evidence="2"/>
<dbReference type="PROSITE" id="PS50054">
    <property type="entry name" value="TYR_PHOSPHATASE_DUAL"/>
    <property type="match status" value="1"/>
</dbReference>
<protein>
    <recommendedName>
        <fullName evidence="2">protein-tyrosine-phosphatase</fullName>
        <ecNumber evidence="2">3.1.3.48</ecNumber>
    </recommendedName>
</protein>
<dbReference type="PANTHER" id="PTHR45848">
    <property type="entry name" value="DUAL SPECIFICITY PROTEIN PHOSPHATASE 12 FAMILY MEMBER"/>
    <property type="match status" value="1"/>
</dbReference>
<evidence type="ECO:0000256" key="4">
    <source>
        <dbReference type="ARBA" id="ARBA00022912"/>
    </source>
</evidence>
<dbReference type="InterPro" id="IPR020422">
    <property type="entry name" value="TYR_PHOSPHATASE_DUAL_dom"/>
</dbReference>
<keyword evidence="3" id="KW-0378">Hydrolase</keyword>
<dbReference type="CDD" id="cd14498">
    <property type="entry name" value="DSP"/>
    <property type="match status" value="1"/>
</dbReference>
<dbReference type="InterPro" id="IPR000387">
    <property type="entry name" value="Tyr_Pase_dom"/>
</dbReference>
<organism evidence="8 9">
    <name type="scientific">Caenorhabditis bovis</name>
    <dbReference type="NCBI Taxonomy" id="2654633"/>
    <lineage>
        <taxon>Eukaryota</taxon>
        <taxon>Metazoa</taxon>
        <taxon>Ecdysozoa</taxon>
        <taxon>Nematoda</taxon>
        <taxon>Chromadorea</taxon>
        <taxon>Rhabditida</taxon>
        <taxon>Rhabditina</taxon>
        <taxon>Rhabditomorpha</taxon>
        <taxon>Rhabditoidea</taxon>
        <taxon>Rhabditidae</taxon>
        <taxon>Peloderinae</taxon>
        <taxon>Caenorhabditis</taxon>
    </lineage>
</organism>
<dbReference type="EMBL" id="CADEPM010000005">
    <property type="protein sequence ID" value="CAB3406263.1"/>
    <property type="molecule type" value="Genomic_DNA"/>
</dbReference>
<dbReference type="SMART" id="SM00195">
    <property type="entry name" value="DSPc"/>
    <property type="match status" value="1"/>
</dbReference>
<dbReference type="GO" id="GO:0004725">
    <property type="term" value="F:protein tyrosine phosphatase activity"/>
    <property type="evidence" value="ECO:0007669"/>
    <property type="project" value="UniProtKB-EC"/>
</dbReference>
<dbReference type="SUPFAM" id="SSF52799">
    <property type="entry name" value="(Phosphotyrosine protein) phosphatases II"/>
    <property type="match status" value="1"/>
</dbReference>
<evidence type="ECO:0000256" key="3">
    <source>
        <dbReference type="ARBA" id="ARBA00022801"/>
    </source>
</evidence>
<dbReference type="AlphaFoldDB" id="A0A8S1EY45"/>
<dbReference type="Proteomes" id="UP000494206">
    <property type="component" value="Unassembled WGS sequence"/>
</dbReference>
<evidence type="ECO:0000259" key="6">
    <source>
        <dbReference type="PROSITE" id="PS50054"/>
    </source>
</evidence>
<dbReference type="PROSITE" id="PS50056">
    <property type="entry name" value="TYR_PHOSPHATASE_2"/>
    <property type="match status" value="1"/>
</dbReference>
<evidence type="ECO:0000256" key="5">
    <source>
        <dbReference type="PIRSR" id="PIRSR000941-50"/>
    </source>
</evidence>
<comment type="similarity">
    <text evidence="1">Belongs to the protein-tyrosine phosphatase family. Non-receptor class dual specificity subfamily.</text>
</comment>
<keyword evidence="9" id="KW-1185">Reference proteome</keyword>
<dbReference type="PIRSF" id="PIRSF000941">
    <property type="entry name" value="DUSP12"/>
    <property type="match status" value="1"/>
</dbReference>
<feature type="domain" description="Tyrosine-protein phosphatase" evidence="6">
    <location>
        <begin position="1"/>
        <end position="148"/>
    </location>
</feature>
<evidence type="ECO:0000259" key="7">
    <source>
        <dbReference type="PROSITE" id="PS50056"/>
    </source>
</evidence>
<dbReference type="GO" id="GO:0008138">
    <property type="term" value="F:protein tyrosine/serine/threonine phosphatase activity"/>
    <property type="evidence" value="ECO:0007669"/>
    <property type="project" value="InterPro"/>
</dbReference>
<evidence type="ECO:0000313" key="8">
    <source>
        <dbReference type="EMBL" id="CAB3406263.1"/>
    </source>
</evidence>
<dbReference type="GO" id="GO:0005634">
    <property type="term" value="C:nucleus"/>
    <property type="evidence" value="ECO:0007669"/>
    <property type="project" value="TreeGrafter"/>
</dbReference>